<dbReference type="InterPro" id="IPR036383">
    <property type="entry name" value="TSP1_rpt_sf"/>
</dbReference>
<dbReference type="VEuPathDB" id="VectorBase:LOC119181841"/>
<feature type="region of interest" description="Disordered" evidence="11">
    <location>
        <begin position="218"/>
        <end position="409"/>
    </location>
</feature>
<gene>
    <name evidence="13" type="ORF">HPB51_004586</name>
</gene>
<dbReference type="EMBL" id="JABSTU010000003">
    <property type="protein sequence ID" value="KAH8035345.1"/>
    <property type="molecule type" value="Genomic_DNA"/>
</dbReference>
<dbReference type="InterPro" id="IPR001590">
    <property type="entry name" value="Peptidase_M12B"/>
</dbReference>
<dbReference type="PROSITE" id="PS50092">
    <property type="entry name" value="TSP1"/>
    <property type="match status" value="1"/>
</dbReference>
<evidence type="ECO:0000256" key="7">
    <source>
        <dbReference type="ARBA" id="ARBA00023049"/>
    </source>
</evidence>
<feature type="compositionally biased region" description="Polar residues" evidence="11">
    <location>
        <begin position="349"/>
        <end position="359"/>
    </location>
</feature>
<sequence>MTRETYVYRPYDDVNHRKAADGLFDDENIPVEALYYETIQPTVDSERHTQQSIPSEGSFYESIKPAGKSTKGKQHFIHTLFMRPPPTLPPPLWRPPHHRDAVILPYLPLVRGHNRAPWRQTGPLSRGFRNKLGVGALTGLYDDGTLNDAPRATRPILPLSGSEPNSVHPISDSFEWPLPYFSRLHWMPVLTNLWNSHLSSGTGHVDVPVVIHKKKVFKMKPKRKRKPTLKPVEEEPEPKFAETTSVHPTENPVENPTAWTLDVPLDWPVDKATTETTLKPESEPPTEEHVPEPHDESTVELWPDQAGNEVSPNDSVPSDQPTQPEGAEVPPVSSGSVINAFKFPGPPEGNQNDPKTGNEGTVRPDGAKAGHTQAPGKKDGPPEPDSTKEDHSRPQHATASQPRPESEMSDAEVLKAFNFEPPGLTLEMAVFYDDDCKSSFTEALGSSSSLEDAIKTIISQVQVFYKPPWLKSPLHIVITELRLLEKGANELLESEEADKLLQGFSNFTAKRNAPEDQPGHWDVALLLTGKDMHAAREGKKDTSVLGKAYLGGVCSEGFATVVVEFGSTNPKRRPMTTFGLQTSDVAAHELAHSLGVNHDGPPENTDCALDRYLMGPWRTSNTTTWWSPCSLQLLTKLDGNGKLSCIKKPLSVKRLRQVLHWNSWRSEHPPGQQWDADAQCRVFLKSEGARCSIKAENMSAVCRALQCKSPERIGLFGAGHALEGTYCGDNNWCQGTKCVPFPKSLAVVPGGWSEWETVSECSQPCLQHSVALVHMKRRCNDPRRQNTLEGCEGDNVRMRPCDVNANEKAPKCVHPKTNQQYIDEKCALYARFKPELKPRGTQVPYSAAQSWRACAIHCGYKGDAFIAAKFFLNEQTNETGVLPDGTRCHFDKSKGAAYYCQQGQCVTLLQSLAGIQDSEAGQVLEVEDSDWAPDTEGRRLVEKYLEYVPGKDFAVLDAKKVPRAQARVAVDDL</sequence>
<dbReference type="GO" id="GO:0046872">
    <property type="term" value="F:metal ion binding"/>
    <property type="evidence" value="ECO:0007669"/>
    <property type="project" value="UniProtKB-KW"/>
</dbReference>
<keyword evidence="5" id="KW-0378">Hydrolase</keyword>
<keyword evidence="8" id="KW-1015">Disulfide bond</keyword>
<dbReference type="PANTHER" id="PTHR13723:SF294">
    <property type="entry name" value="A DISINTEGRIN AND METALLOPROTEINASE WITH THROMBOSPONDIN MOTIFS 7-LIKE PROTEIN"/>
    <property type="match status" value="1"/>
</dbReference>
<dbReference type="Pfam" id="PF17771">
    <property type="entry name" value="ADAMTS_CR_2"/>
    <property type="match status" value="1"/>
</dbReference>
<dbReference type="VEuPathDB" id="VectorBase:LOC119180784"/>
<evidence type="ECO:0000256" key="1">
    <source>
        <dbReference type="ARBA" id="ARBA00004613"/>
    </source>
</evidence>
<protein>
    <recommendedName>
        <fullName evidence="12">Peptidase M12B domain-containing protein</fullName>
    </recommendedName>
</protein>
<dbReference type="Gene3D" id="3.40.1620.60">
    <property type="match status" value="1"/>
</dbReference>
<keyword evidence="14" id="KW-1185">Reference proteome</keyword>
<evidence type="ECO:0000256" key="3">
    <source>
        <dbReference type="ARBA" id="ARBA00022670"/>
    </source>
</evidence>
<evidence type="ECO:0000256" key="9">
    <source>
        <dbReference type="ARBA" id="ARBA00023180"/>
    </source>
</evidence>
<keyword evidence="4 10" id="KW-0479">Metal-binding</keyword>
<keyword evidence="7" id="KW-0482">Metalloprotease</keyword>
<dbReference type="Gene3D" id="3.40.390.10">
    <property type="entry name" value="Collagenase (Catalytic Domain)"/>
    <property type="match status" value="1"/>
</dbReference>
<dbReference type="InterPro" id="IPR041645">
    <property type="entry name" value="ADAMTS_CR_2"/>
</dbReference>
<dbReference type="GO" id="GO:0006508">
    <property type="term" value="P:proteolysis"/>
    <property type="evidence" value="ECO:0007669"/>
    <property type="project" value="UniProtKB-KW"/>
</dbReference>
<feature type="compositionally biased region" description="Polar residues" evidence="11">
    <location>
        <begin position="308"/>
        <end position="323"/>
    </location>
</feature>
<feature type="domain" description="Peptidase M12B" evidence="12">
    <location>
        <begin position="424"/>
        <end position="650"/>
    </location>
</feature>
<comment type="caution">
    <text evidence="13">The sequence shown here is derived from an EMBL/GenBank/DDBJ whole genome shotgun (WGS) entry which is preliminary data.</text>
</comment>
<keyword evidence="9" id="KW-0325">Glycoprotein</keyword>
<dbReference type="SUPFAM" id="SSF55486">
    <property type="entry name" value="Metalloproteases ('zincins'), catalytic domain"/>
    <property type="match status" value="1"/>
</dbReference>
<dbReference type="GO" id="GO:0005576">
    <property type="term" value="C:extracellular region"/>
    <property type="evidence" value="ECO:0007669"/>
    <property type="project" value="UniProtKB-SubCell"/>
</dbReference>
<evidence type="ECO:0000313" key="13">
    <source>
        <dbReference type="EMBL" id="KAH8035345.1"/>
    </source>
</evidence>
<reference evidence="13" key="2">
    <citation type="submission" date="2021-09" db="EMBL/GenBank/DDBJ databases">
        <authorList>
            <person name="Jia N."/>
            <person name="Wang J."/>
            <person name="Shi W."/>
            <person name="Du L."/>
            <person name="Sun Y."/>
            <person name="Zhan W."/>
            <person name="Jiang J."/>
            <person name="Wang Q."/>
            <person name="Zhang B."/>
            <person name="Ji P."/>
            <person name="Sakyi L.B."/>
            <person name="Cui X."/>
            <person name="Yuan T."/>
            <person name="Jiang B."/>
            <person name="Yang W."/>
            <person name="Lam T.T.-Y."/>
            <person name="Chang Q."/>
            <person name="Ding S."/>
            <person name="Wang X."/>
            <person name="Zhu J."/>
            <person name="Ruan X."/>
            <person name="Zhao L."/>
            <person name="Wei J."/>
            <person name="Que T."/>
            <person name="Du C."/>
            <person name="Cheng J."/>
            <person name="Dai P."/>
            <person name="Han X."/>
            <person name="Huang E."/>
            <person name="Gao Y."/>
            <person name="Liu J."/>
            <person name="Shao H."/>
            <person name="Ye R."/>
            <person name="Li L."/>
            <person name="Wei W."/>
            <person name="Wang X."/>
            <person name="Wang C."/>
            <person name="Huo Q."/>
            <person name="Li W."/>
            <person name="Guo W."/>
            <person name="Chen H."/>
            <person name="Chen S."/>
            <person name="Zhou L."/>
            <person name="Zhou L."/>
            <person name="Ni X."/>
            <person name="Tian J."/>
            <person name="Zhou Y."/>
            <person name="Sheng Y."/>
            <person name="Liu T."/>
            <person name="Pan Y."/>
            <person name="Xia L."/>
            <person name="Li J."/>
            <person name="Zhao F."/>
            <person name="Cao W."/>
        </authorList>
    </citation>
    <scope>NUCLEOTIDE SEQUENCE</scope>
    <source>
        <strain evidence="13">Rmic-2018</strain>
        <tissue evidence="13">Larvae</tissue>
    </source>
</reference>
<evidence type="ECO:0000259" key="12">
    <source>
        <dbReference type="PROSITE" id="PS50215"/>
    </source>
</evidence>
<feature type="compositionally biased region" description="Basic and acidic residues" evidence="11">
    <location>
        <begin position="376"/>
        <end position="393"/>
    </location>
</feature>
<feature type="compositionally biased region" description="Basic residues" evidence="11">
    <location>
        <begin position="218"/>
        <end position="228"/>
    </location>
</feature>
<name>A0A9J6ELI4_RHIMP</name>
<dbReference type="AlphaFoldDB" id="A0A9J6ELI4"/>
<organism evidence="13 14">
    <name type="scientific">Rhipicephalus microplus</name>
    <name type="common">Cattle tick</name>
    <name type="synonym">Boophilus microplus</name>
    <dbReference type="NCBI Taxonomy" id="6941"/>
    <lineage>
        <taxon>Eukaryota</taxon>
        <taxon>Metazoa</taxon>
        <taxon>Ecdysozoa</taxon>
        <taxon>Arthropoda</taxon>
        <taxon>Chelicerata</taxon>
        <taxon>Arachnida</taxon>
        <taxon>Acari</taxon>
        <taxon>Parasitiformes</taxon>
        <taxon>Ixodida</taxon>
        <taxon>Ixodoidea</taxon>
        <taxon>Ixodidae</taxon>
        <taxon>Rhipicephalinae</taxon>
        <taxon>Rhipicephalus</taxon>
        <taxon>Boophilus</taxon>
    </lineage>
</organism>
<feature type="binding site" evidence="10">
    <location>
        <position position="588"/>
    </location>
    <ligand>
        <name>Zn(2+)</name>
        <dbReference type="ChEBI" id="CHEBI:29105"/>
        <note>catalytic</note>
    </ligand>
</feature>
<dbReference type="GO" id="GO:0031012">
    <property type="term" value="C:extracellular matrix"/>
    <property type="evidence" value="ECO:0007669"/>
    <property type="project" value="TreeGrafter"/>
</dbReference>
<evidence type="ECO:0000256" key="11">
    <source>
        <dbReference type="SAM" id="MobiDB-lite"/>
    </source>
</evidence>
<dbReference type="InterPro" id="IPR024079">
    <property type="entry name" value="MetalloPept_cat_dom_sf"/>
</dbReference>
<dbReference type="Proteomes" id="UP000821866">
    <property type="component" value="Chromosome 11"/>
</dbReference>
<comment type="subcellular location">
    <subcellularLocation>
        <location evidence="1">Secreted</location>
    </subcellularLocation>
</comment>
<dbReference type="GO" id="GO:0004222">
    <property type="term" value="F:metalloendopeptidase activity"/>
    <property type="evidence" value="ECO:0007669"/>
    <property type="project" value="InterPro"/>
</dbReference>
<feature type="compositionally biased region" description="Basic and acidic residues" evidence="11">
    <location>
        <begin position="231"/>
        <end position="240"/>
    </location>
</feature>
<dbReference type="PANTHER" id="PTHR13723">
    <property type="entry name" value="ADAMTS A DISINTEGRIN AND METALLOPROTEASE WITH THROMBOSPONDIN MOTIFS PROTEASE"/>
    <property type="match status" value="1"/>
</dbReference>
<reference evidence="13" key="1">
    <citation type="journal article" date="2020" name="Cell">
        <title>Large-Scale Comparative Analyses of Tick Genomes Elucidate Their Genetic Diversity and Vector Capacities.</title>
        <authorList>
            <consortium name="Tick Genome and Microbiome Consortium (TIGMIC)"/>
            <person name="Jia N."/>
            <person name="Wang J."/>
            <person name="Shi W."/>
            <person name="Du L."/>
            <person name="Sun Y."/>
            <person name="Zhan W."/>
            <person name="Jiang J.F."/>
            <person name="Wang Q."/>
            <person name="Zhang B."/>
            <person name="Ji P."/>
            <person name="Bell-Sakyi L."/>
            <person name="Cui X.M."/>
            <person name="Yuan T.T."/>
            <person name="Jiang B.G."/>
            <person name="Yang W.F."/>
            <person name="Lam T.T."/>
            <person name="Chang Q.C."/>
            <person name="Ding S.J."/>
            <person name="Wang X.J."/>
            <person name="Zhu J.G."/>
            <person name="Ruan X.D."/>
            <person name="Zhao L."/>
            <person name="Wei J.T."/>
            <person name="Ye R.Z."/>
            <person name="Que T.C."/>
            <person name="Du C.H."/>
            <person name="Zhou Y.H."/>
            <person name="Cheng J.X."/>
            <person name="Dai P.F."/>
            <person name="Guo W.B."/>
            <person name="Han X.H."/>
            <person name="Huang E.J."/>
            <person name="Li L.F."/>
            <person name="Wei W."/>
            <person name="Gao Y.C."/>
            <person name="Liu J.Z."/>
            <person name="Shao H.Z."/>
            <person name="Wang X."/>
            <person name="Wang C.C."/>
            <person name="Yang T.C."/>
            <person name="Huo Q.B."/>
            <person name="Li W."/>
            <person name="Chen H.Y."/>
            <person name="Chen S.E."/>
            <person name="Zhou L.G."/>
            <person name="Ni X.B."/>
            <person name="Tian J.H."/>
            <person name="Sheng Y."/>
            <person name="Liu T."/>
            <person name="Pan Y.S."/>
            <person name="Xia L.Y."/>
            <person name="Li J."/>
            <person name="Zhao F."/>
            <person name="Cao W.C."/>
        </authorList>
    </citation>
    <scope>NUCLEOTIDE SEQUENCE</scope>
    <source>
        <strain evidence="13">Rmic-2018</strain>
    </source>
</reference>
<keyword evidence="6 10" id="KW-0862">Zinc</keyword>
<evidence type="ECO:0000256" key="5">
    <source>
        <dbReference type="ARBA" id="ARBA00022801"/>
    </source>
</evidence>
<feature type="compositionally biased region" description="Basic and acidic residues" evidence="11">
    <location>
        <begin position="268"/>
        <end position="297"/>
    </location>
</feature>
<feature type="compositionally biased region" description="Polar residues" evidence="11">
    <location>
        <begin position="242"/>
        <end position="258"/>
    </location>
</feature>
<dbReference type="InterPro" id="IPR000884">
    <property type="entry name" value="TSP1_rpt"/>
</dbReference>
<evidence type="ECO:0000256" key="2">
    <source>
        <dbReference type="ARBA" id="ARBA00022525"/>
    </source>
</evidence>
<feature type="active site" evidence="10">
    <location>
        <position position="589"/>
    </location>
</feature>
<dbReference type="InterPro" id="IPR050439">
    <property type="entry name" value="ADAMTS_ADAMTS-like"/>
</dbReference>
<accession>A0A9J6ELI4</accession>
<evidence type="ECO:0000256" key="4">
    <source>
        <dbReference type="ARBA" id="ARBA00022723"/>
    </source>
</evidence>
<evidence type="ECO:0000256" key="6">
    <source>
        <dbReference type="ARBA" id="ARBA00022833"/>
    </source>
</evidence>
<evidence type="ECO:0000313" key="14">
    <source>
        <dbReference type="Proteomes" id="UP000821866"/>
    </source>
</evidence>
<proteinExistence type="predicted"/>
<feature type="binding site" evidence="10">
    <location>
        <position position="592"/>
    </location>
    <ligand>
        <name>Zn(2+)</name>
        <dbReference type="ChEBI" id="CHEBI:29105"/>
        <note>catalytic</note>
    </ligand>
</feature>
<evidence type="ECO:0000256" key="10">
    <source>
        <dbReference type="PROSITE-ProRule" id="PRU00276"/>
    </source>
</evidence>
<comment type="caution">
    <text evidence="10">Lacks conserved residue(s) required for the propagation of feature annotation.</text>
</comment>
<dbReference type="Gene3D" id="2.20.100.10">
    <property type="entry name" value="Thrombospondin type-1 (TSP1) repeat"/>
    <property type="match status" value="1"/>
</dbReference>
<dbReference type="Pfam" id="PF01421">
    <property type="entry name" value="Reprolysin"/>
    <property type="match status" value="1"/>
</dbReference>
<dbReference type="GO" id="GO:0030198">
    <property type="term" value="P:extracellular matrix organization"/>
    <property type="evidence" value="ECO:0007669"/>
    <property type="project" value="TreeGrafter"/>
</dbReference>
<keyword evidence="3" id="KW-0645">Protease</keyword>
<keyword evidence="2" id="KW-0964">Secreted</keyword>
<dbReference type="PROSITE" id="PS50215">
    <property type="entry name" value="ADAM_MEPRO"/>
    <property type="match status" value="1"/>
</dbReference>
<evidence type="ECO:0000256" key="8">
    <source>
        <dbReference type="ARBA" id="ARBA00023157"/>
    </source>
</evidence>
<feature type="binding site" evidence="10">
    <location>
        <position position="598"/>
    </location>
    <ligand>
        <name>Zn(2+)</name>
        <dbReference type="ChEBI" id="CHEBI:29105"/>
        <note>catalytic</note>
    </ligand>
</feature>